<protein>
    <submittedName>
        <fullName evidence="1">Uncharacterized protein</fullName>
    </submittedName>
</protein>
<dbReference type="Proteomes" id="UP001221757">
    <property type="component" value="Unassembled WGS sequence"/>
</dbReference>
<sequence>MNPLYIQELLDRCINFLGASDPSLRACSLVGRSWPLGSSTDFRASRLLDTFDASPHLVRCISTLRIEKIFPSSESHFVRFCNLPFTSLSSLKVDHFNTPFPTPSYPLP</sequence>
<organism evidence="1 2">
    <name type="scientific">Mycena rosella</name>
    <name type="common">Pink bonnet</name>
    <name type="synonym">Agaricus rosellus</name>
    <dbReference type="NCBI Taxonomy" id="1033263"/>
    <lineage>
        <taxon>Eukaryota</taxon>
        <taxon>Fungi</taxon>
        <taxon>Dikarya</taxon>
        <taxon>Basidiomycota</taxon>
        <taxon>Agaricomycotina</taxon>
        <taxon>Agaricomycetes</taxon>
        <taxon>Agaricomycetidae</taxon>
        <taxon>Agaricales</taxon>
        <taxon>Marasmiineae</taxon>
        <taxon>Mycenaceae</taxon>
        <taxon>Mycena</taxon>
    </lineage>
</organism>
<proteinExistence type="predicted"/>
<accession>A0AAD7D391</accession>
<dbReference type="AlphaFoldDB" id="A0AAD7D391"/>
<name>A0AAD7D391_MYCRO</name>
<reference evidence="1" key="1">
    <citation type="submission" date="2023-03" db="EMBL/GenBank/DDBJ databases">
        <title>Massive genome expansion in bonnet fungi (Mycena s.s.) driven by repeated elements and novel gene families across ecological guilds.</title>
        <authorList>
            <consortium name="Lawrence Berkeley National Laboratory"/>
            <person name="Harder C.B."/>
            <person name="Miyauchi S."/>
            <person name="Viragh M."/>
            <person name="Kuo A."/>
            <person name="Thoen E."/>
            <person name="Andreopoulos B."/>
            <person name="Lu D."/>
            <person name="Skrede I."/>
            <person name="Drula E."/>
            <person name="Henrissat B."/>
            <person name="Morin E."/>
            <person name="Kohler A."/>
            <person name="Barry K."/>
            <person name="LaButti K."/>
            <person name="Morin E."/>
            <person name="Salamov A."/>
            <person name="Lipzen A."/>
            <person name="Mereny Z."/>
            <person name="Hegedus B."/>
            <person name="Baldrian P."/>
            <person name="Stursova M."/>
            <person name="Weitz H."/>
            <person name="Taylor A."/>
            <person name="Grigoriev I.V."/>
            <person name="Nagy L.G."/>
            <person name="Martin F."/>
            <person name="Kauserud H."/>
        </authorList>
    </citation>
    <scope>NUCLEOTIDE SEQUENCE</scope>
    <source>
        <strain evidence="1">CBHHK067</strain>
    </source>
</reference>
<keyword evidence="2" id="KW-1185">Reference proteome</keyword>
<comment type="caution">
    <text evidence="1">The sequence shown here is derived from an EMBL/GenBank/DDBJ whole genome shotgun (WGS) entry which is preliminary data.</text>
</comment>
<dbReference type="EMBL" id="JARKIE010000141">
    <property type="protein sequence ID" value="KAJ7677157.1"/>
    <property type="molecule type" value="Genomic_DNA"/>
</dbReference>
<evidence type="ECO:0000313" key="2">
    <source>
        <dbReference type="Proteomes" id="UP001221757"/>
    </source>
</evidence>
<evidence type="ECO:0000313" key="1">
    <source>
        <dbReference type="EMBL" id="KAJ7677157.1"/>
    </source>
</evidence>
<gene>
    <name evidence="1" type="ORF">B0H17DRAFT_1207211</name>
</gene>